<evidence type="ECO:0000256" key="1">
    <source>
        <dbReference type="SAM" id="MobiDB-lite"/>
    </source>
</evidence>
<dbReference type="AlphaFoldDB" id="A0A7W7RB00"/>
<accession>A0A7W7RB00</accession>
<protein>
    <submittedName>
        <fullName evidence="2">Uncharacterized protein</fullName>
    </submittedName>
</protein>
<gene>
    <name evidence="2" type="ORF">FHR34_007779</name>
</gene>
<dbReference type="EMBL" id="JACHJV010000003">
    <property type="protein sequence ID" value="MBB4928682.1"/>
    <property type="molecule type" value="Genomic_DNA"/>
</dbReference>
<dbReference type="Proteomes" id="UP000540506">
    <property type="component" value="Unassembled WGS sequence"/>
</dbReference>
<comment type="caution">
    <text evidence="2">The sequence shown here is derived from an EMBL/GenBank/DDBJ whole genome shotgun (WGS) entry which is preliminary data.</text>
</comment>
<evidence type="ECO:0000313" key="2">
    <source>
        <dbReference type="EMBL" id="MBB4928682.1"/>
    </source>
</evidence>
<sequence length="65" mass="6908">MKVRLAYGTTGLDLEVDPAVTTVVEPLHHPGAADETAVLRAALRRPVAGPPGGRSERHALPRRFG</sequence>
<evidence type="ECO:0000313" key="3">
    <source>
        <dbReference type="Proteomes" id="UP000540506"/>
    </source>
</evidence>
<dbReference type="RefSeq" id="WP_184946924.1">
    <property type="nucleotide sequence ID" value="NZ_JACHJV010000003.1"/>
</dbReference>
<reference evidence="2 3" key="1">
    <citation type="submission" date="2020-08" db="EMBL/GenBank/DDBJ databases">
        <title>Sequencing the genomes of 1000 actinobacteria strains.</title>
        <authorList>
            <person name="Klenk H.-P."/>
        </authorList>
    </citation>
    <scope>NUCLEOTIDE SEQUENCE [LARGE SCALE GENOMIC DNA]</scope>
    <source>
        <strain evidence="2 3">DSM 41654</strain>
    </source>
</reference>
<feature type="region of interest" description="Disordered" evidence="1">
    <location>
        <begin position="45"/>
        <end position="65"/>
    </location>
</feature>
<name>A0A7W7RB00_KITKI</name>
<keyword evidence="3" id="KW-1185">Reference proteome</keyword>
<organism evidence="2 3">
    <name type="scientific">Kitasatospora kifunensis</name>
    <name type="common">Streptomyces kifunensis</name>
    <dbReference type="NCBI Taxonomy" id="58351"/>
    <lineage>
        <taxon>Bacteria</taxon>
        <taxon>Bacillati</taxon>
        <taxon>Actinomycetota</taxon>
        <taxon>Actinomycetes</taxon>
        <taxon>Kitasatosporales</taxon>
        <taxon>Streptomycetaceae</taxon>
        <taxon>Kitasatospora</taxon>
    </lineage>
</organism>
<proteinExistence type="predicted"/>